<organism evidence="9 10">
    <name type="scientific">Sus scrofa</name>
    <name type="common">Pig</name>
    <dbReference type="NCBI Taxonomy" id="9823"/>
    <lineage>
        <taxon>Eukaryota</taxon>
        <taxon>Metazoa</taxon>
        <taxon>Chordata</taxon>
        <taxon>Craniata</taxon>
        <taxon>Vertebrata</taxon>
        <taxon>Euteleostomi</taxon>
        <taxon>Mammalia</taxon>
        <taxon>Eutheria</taxon>
        <taxon>Laurasiatheria</taxon>
        <taxon>Artiodactyla</taxon>
        <taxon>Suina</taxon>
        <taxon>Suidae</taxon>
        <taxon>Sus</taxon>
    </lineage>
</organism>
<evidence type="ECO:0000256" key="1">
    <source>
        <dbReference type="ARBA" id="ARBA00022553"/>
    </source>
</evidence>
<dbReference type="Ensembl" id="ENSSSCT00000035160.4">
    <property type="protein sequence ID" value="ENSSSCP00000075070.1"/>
    <property type="gene ID" value="ENSSSCG00000015889.6"/>
</dbReference>
<dbReference type="InterPro" id="IPR024581">
    <property type="entry name" value="TBD"/>
</dbReference>
<keyword evidence="4" id="KW-0862">Zinc</keyword>
<dbReference type="Pfam" id="PF12845">
    <property type="entry name" value="TBD"/>
    <property type="match status" value="1"/>
</dbReference>
<protein>
    <submittedName>
        <fullName evidence="9">TRAF family member associated NFKB activator</fullName>
    </submittedName>
</protein>
<dbReference type="PANTHER" id="PTHR15249:SF0">
    <property type="entry name" value="TRAF FAMILY MEMBER-ASSOCIATED NF-KAPPA-B ACTIVATOR"/>
    <property type="match status" value="1"/>
</dbReference>
<feature type="domain" description="UBZ1-type" evidence="8">
    <location>
        <begin position="362"/>
        <end position="389"/>
    </location>
</feature>
<accession>A0A8W4F8D0</accession>
<reference evidence="9" key="1">
    <citation type="journal article" date="2020" name="Gigascience">
        <title>An improved pig reference genome sequence to enable pig genetics and genomics research.</title>
        <authorList>
            <person name="Warr A."/>
            <person name="Affara N."/>
            <person name="Aken B."/>
            <person name="Beiki H."/>
            <person name="Bickhart D.M."/>
            <person name="Billis K."/>
            <person name="Chow W."/>
            <person name="Eory L."/>
            <person name="Finlayson H.A."/>
            <person name="Flicek P."/>
            <person name="Giron C.G."/>
            <person name="Griffin D.K."/>
            <person name="Hall R."/>
            <person name="Hannum G."/>
            <person name="Hourlier T."/>
            <person name="Howe K."/>
            <person name="Hume D.A."/>
            <person name="Izuogu O."/>
            <person name="Kim K."/>
            <person name="Koren S."/>
            <person name="Liu H."/>
            <person name="Manchanda N."/>
            <person name="Martin F.J."/>
            <person name="Nonneman D.J."/>
            <person name="O'Connor R.E."/>
            <person name="Phillippy A.M."/>
            <person name="Rohrer G.A."/>
            <person name="Rosen B.D."/>
            <person name="Rund L.A."/>
            <person name="Sargent C.A."/>
            <person name="Schook L.B."/>
            <person name="Schroeder S.G."/>
            <person name="Schwartz A.S."/>
            <person name="Skinner B.M."/>
            <person name="Talbot R."/>
            <person name="Tseng E."/>
            <person name="Tuggle C.K."/>
            <person name="Watson M."/>
            <person name="Smith T.P.L."/>
            <person name="Archibald A.L."/>
        </authorList>
    </citation>
    <scope>NUCLEOTIDE SEQUENCE [LARGE SCALE GENOMIC DNA]</scope>
    <source>
        <strain evidence="9">Duroc</strain>
    </source>
</reference>
<keyword evidence="3 6" id="KW-0863">Zinc-finger</keyword>
<evidence type="ECO:0000259" key="8">
    <source>
        <dbReference type="PROSITE" id="PS51905"/>
    </source>
</evidence>
<dbReference type="PROSITE" id="PS51905">
    <property type="entry name" value="ZF_UBZ1"/>
    <property type="match status" value="1"/>
</dbReference>
<name>A0A8W4F8D0_PIG</name>
<keyword evidence="2" id="KW-0479">Metal-binding</keyword>
<evidence type="ECO:0000313" key="10">
    <source>
        <dbReference type="Proteomes" id="UP000008227"/>
    </source>
</evidence>
<dbReference type="GO" id="GO:0043124">
    <property type="term" value="P:negative regulation of canonical NF-kappaB signal transduction"/>
    <property type="evidence" value="ECO:0007669"/>
    <property type="project" value="InterPro"/>
</dbReference>
<dbReference type="PANTHER" id="PTHR15249">
    <property type="entry name" value="TRAF FAMILY MEMBER-ASSOCIATED NF-KAPPA-B ACTIVATOR"/>
    <property type="match status" value="1"/>
</dbReference>
<gene>
    <name evidence="9" type="primary">TANK</name>
</gene>
<feature type="coiled-coil region" evidence="7">
    <location>
        <begin position="27"/>
        <end position="61"/>
    </location>
</feature>
<dbReference type="Proteomes" id="UP000008227">
    <property type="component" value="Chromosome 15"/>
</dbReference>
<evidence type="ECO:0000256" key="6">
    <source>
        <dbReference type="PROSITE-ProRule" id="PRU01253"/>
    </source>
</evidence>
<dbReference type="GO" id="GO:0008270">
    <property type="term" value="F:zinc ion binding"/>
    <property type="evidence" value="ECO:0007669"/>
    <property type="project" value="UniProtKB-KW"/>
</dbReference>
<dbReference type="InterPro" id="IPR039669">
    <property type="entry name" value="TANK"/>
</dbReference>
<reference evidence="9" key="3">
    <citation type="submission" date="2025-09" db="UniProtKB">
        <authorList>
            <consortium name="Ensembl"/>
        </authorList>
    </citation>
    <scope>IDENTIFICATION</scope>
</reference>
<keyword evidence="1" id="KW-0597">Phosphoprotein</keyword>
<proteinExistence type="predicted"/>
<dbReference type="InterPro" id="IPR041641">
    <property type="entry name" value="CALCOCO1/2_Zn_UBZ1"/>
</dbReference>
<reference evidence="9" key="2">
    <citation type="submission" date="2025-08" db="UniProtKB">
        <authorList>
            <consortium name="Ensembl"/>
        </authorList>
    </citation>
    <scope>IDENTIFICATION</scope>
</reference>
<sequence>MDKNIGEQLNKAYEAFRQACMDRDSAVKELQQKTENYEQRIREQQEQLSLQQTIIDKLKSQLLLVNSSRDNSYGCVPLFEDSEARKNNLTLDQPHDKVKSGIPREKNQRGYVEKTFWDLKEEFHRIRMLAKAQKDHLSKLNVADTAAETQCSVPVQCTDKTDKQEVLFKPQAKDDINRGAPCVTSVTPRGLGQDEEDTSFESLSKFNVKFPPTDSDSAFLHSTPERPTVLGPATSEAVCQDKFNMEPRDNPGNFVKTEIEGIDSIASAIQNLKTTDKTKPSNHVNTCIRTAPDRALCLSPGDHNALYVNTFPLQDRSDAPFPSLNSPGEAIRGPEQPVWKPFPNQDSDLSVLSGTGSELHIPRVCEFCQAVFPPSITSRGDFLRHLNSHFIVET</sequence>
<keyword evidence="5 7" id="KW-0175">Coiled coil</keyword>
<evidence type="ECO:0000256" key="5">
    <source>
        <dbReference type="ARBA" id="ARBA00023054"/>
    </source>
</evidence>
<dbReference type="GeneTree" id="ENSGT00390000008712"/>
<keyword evidence="10" id="KW-1185">Reference proteome</keyword>
<evidence type="ECO:0000256" key="4">
    <source>
        <dbReference type="ARBA" id="ARBA00022833"/>
    </source>
</evidence>
<evidence type="ECO:0000256" key="2">
    <source>
        <dbReference type="ARBA" id="ARBA00022723"/>
    </source>
</evidence>
<dbReference type="AlphaFoldDB" id="A0A8W4F8D0"/>
<evidence type="ECO:0000313" key="9">
    <source>
        <dbReference type="Ensembl" id="ENSSSCP00000075070.1"/>
    </source>
</evidence>
<evidence type="ECO:0000256" key="3">
    <source>
        <dbReference type="ARBA" id="ARBA00022771"/>
    </source>
</evidence>
<evidence type="ECO:0000256" key="7">
    <source>
        <dbReference type="SAM" id="Coils"/>
    </source>
</evidence>